<comment type="caution">
    <text evidence="2">The sequence shown here is derived from an EMBL/GenBank/DDBJ whole genome shotgun (WGS) entry which is preliminary data.</text>
</comment>
<dbReference type="AlphaFoldDB" id="A0A7W8ZII9"/>
<reference evidence="2 3" key="1">
    <citation type="submission" date="2020-08" db="EMBL/GenBank/DDBJ databases">
        <title>Genomic Encyclopedia of Type Strains, Phase IV (KMG-V): Genome sequencing to study the core and pangenomes of soil and plant-associated prokaryotes.</title>
        <authorList>
            <person name="Whitman W."/>
        </authorList>
    </citation>
    <scope>NUCLEOTIDE SEQUENCE [LARGE SCALE GENOMIC DNA]</scope>
    <source>
        <strain evidence="2 3">S3M1</strain>
    </source>
</reference>
<evidence type="ECO:0000313" key="2">
    <source>
        <dbReference type="EMBL" id="MBB5634470.1"/>
    </source>
</evidence>
<organism evidence="2 3">
    <name type="scientific">Pedobacter cryoconitis</name>
    <dbReference type="NCBI Taxonomy" id="188932"/>
    <lineage>
        <taxon>Bacteria</taxon>
        <taxon>Pseudomonadati</taxon>
        <taxon>Bacteroidota</taxon>
        <taxon>Sphingobacteriia</taxon>
        <taxon>Sphingobacteriales</taxon>
        <taxon>Sphingobacteriaceae</taxon>
        <taxon>Pedobacter</taxon>
    </lineage>
</organism>
<gene>
    <name evidence="2" type="ORF">HDE68_000355</name>
</gene>
<evidence type="ECO:0000259" key="1">
    <source>
        <dbReference type="Pfam" id="PF21836"/>
    </source>
</evidence>
<feature type="domain" description="DUF6895" evidence="1">
    <location>
        <begin position="14"/>
        <end position="306"/>
    </location>
</feature>
<protein>
    <recommendedName>
        <fullName evidence="1">DUF6895 domain-containing protein</fullName>
    </recommendedName>
</protein>
<evidence type="ECO:0000313" key="3">
    <source>
        <dbReference type="Proteomes" id="UP000537204"/>
    </source>
</evidence>
<dbReference type="Pfam" id="PF21836">
    <property type="entry name" value="DUF6895"/>
    <property type="match status" value="1"/>
</dbReference>
<accession>A0A7W8ZII9</accession>
<dbReference type="RefSeq" id="WP_183878309.1">
    <property type="nucleotide sequence ID" value="NZ_JACHCE010000001.1"/>
</dbReference>
<sequence length="314" mass="36137">MIANKMVYNSAIVKSVDWVAENWDYFNPLNKDPFPVKIKNKSFAELTLVILLGLKYKTSIPEQVTAVLEKLNEKVLEVVKNPLFYEDFFINPAQFKPLDVALILCSLVNPDDLLLKKMLRKAYDRGLFTPVVASTFRVYESDYLLALCGIKEFPDEEKTAIAMKTVLGGEFLNMVSMNRPEEYELTHILFYLSDWGKDDISRFISQDRLKLVKEALVLLTGKNLLLKNNDLLSEYIMNMCDLNMDHAVLELAYARLMESQREDGVFAAAAYTYESKLGAEIFKNMDPYKTDLILHYHTTFVGLMASFTYLDKYN</sequence>
<name>A0A7W8ZII9_9SPHI</name>
<dbReference type="EMBL" id="JACHCE010000001">
    <property type="protein sequence ID" value="MBB5634470.1"/>
    <property type="molecule type" value="Genomic_DNA"/>
</dbReference>
<dbReference type="Proteomes" id="UP000537204">
    <property type="component" value="Unassembled WGS sequence"/>
</dbReference>
<proteinExistence type="predicted"/>
<dbReference type="InterPro" id="IPR054190">
    <property type="entry name" value="DUF6895"/>
</dbReference>